<keyword evidence="3" id="KW-1185">Reference proteome</keyword>
<feature type="domain" description="Nal1 C-terminal" evidence="1">
    <location>
        <begin position="259"/>
        <end position="349"/>
    </location>
</feature>
<protein>
    <submittedName>
        <fullName evidence="2">S1 family peptidase</fullName>
    </submittedName>
</protein>
<reference evidence="2 3" key="1">
    <citation type="submission" date="2022-10" db="EMBL/GenBank/DDBJ databases">
        <title>Defluviimonas sp. CAU 1641 isolated from mud.</title>
        <authorList>
            <person name="Kim W."/>
        </authorList>
    </citation>
    <scope>NUCLEOTIDE SEQUENCE [LARGE SCALE GENOMIC DNA]</scope>
    <source>
        <strain evidence="2 3">CAU 1641</strain>
    </source>
</reference>
<dbReference type="EMBL" id="JAPDOG010000040">
    <property type="protein sequence ID" value="MCW3784349.1"/>
    <property type="molecule type" value="Genomic_DNA"/>
</dbReference>
<dbReference type="InterPro" id="IPR057904">
    <property type="entry name" value="Nal1_C"/>
</dbReference>
<gene>
    <name evidence="2" type="ORF">OM960_22750</name>
</gene>
<evidence type="ECO:0000313" key="2">
    <source>
        <dbReference type="EMBL" id="MCW3784349.1"/>
    </source>
</evidence>
<dbReference type="Gene3D" id="2.40.10.10">
    <property type="entry name" value="Trypsin-like serine proteases"/>
    <property type="match status" value="2"/>
</dbReference>
<dbReference type="Pfam" id="PF25819">
    <property type="entry name" value="Nal1_C"/>
    <property type="match status" value="1"/>
</dbReference>
<evidence type="ECO:0000313" key="3">
    <source>
        <dbReference type="Proteomes" id="UP001207582"/>
    </source>
</evidence>
<sequence length="372" mass="40050">MIDIDELNADASVTAEGIAERILAWAKHRNLFDKVPLEEGIEEDQNELRIGSTAFQAQAAEQILRKRSINLIGFSEPEKKIVIFTHTKVTKGDEKALPFSISGYKIEYMQGGIAQVKGNPPPPQRPLPFYQRKGFYACGSSIYPAHCTGAGTFGLIVVDANGQLYGLTNNHVSGACNNAMPGLPILAPGPLDATETACDPFTIGRHSRLLPINDGIPENIQIDDNWDASIFALSDPARVTSFQGDKYDTPPNVSDPQPGMRVRKVGRTTALTSGVIVAQSASPVPVAYTVNEYGVKKNVWFKKVFIVVGDDGVPFSRSGDSGSLVVARNAAGEEVAVGLVFAGNEQRGISFILPLADILQRLDVHIVSGHNV</sequence>
<evidence type="ECO:0000259" key="1">
    <source>
        <dbReference type="Pfam" id="PF25819"/>
    </source>
</evidence>
<dbReference type="InterPro" id="IPR043504">
    <property type="entry name" value="Peptidase_S1_PA_chymotrypsin"/>
</dbReference>
<organism evidence="2 3">
    <name type="scientific">Defluviimonas salinarum</name>
    <dbReference type="NCBI Taxonomy" id="2992147"/>
    <lineage>
        <taxon>Bacteria</taxon>
        <taxon>Pseudomonadati</taxon>
        <taxon>Pseudomonadota</taxon>
        <taxon>Alphaproteobacteria</taxon>
        <taxon>Rhodobacterales</taxon>
        <taxon>Paracoccaceae</taxon>
        <taxon>Albidovulum</taxon>
    </lineage>
</organism>
<dbReference type="Proteomes" id="UP001207582">
    <property type="component" value="Unassembled WGS sequence"/>
</dbReference>
<dbReference type="SUPFAM" id="SSF50494">
    <property type="entry name" value="Trypsin-like serine proteases"/>
    <property type="match status" value="1"/>
</dbReference>
<name>A0ABT3J9I1_9RHOB</name>
<comment type="caution">
    <text evidence="2">The sequence shown here is derived from an EMBL/GenBank/DDBJ whole genome shotgun (WGS) entry which is preliminary data.</text>
</comment>
<accession>A0ABT3J9I1</accession>
<proteinExistence type="predicted"/>
<dbReference type="RefSeq" id="WP_264773593.1">
    <property type="nucleotide sequence ID" value="NZ_JAPDOG010000040.1"/>
</dbReference>
<dbReference type="InterPro" id="IPR009003">
    <property type="entry name" value="Peptidase_S1_PA"/>
</dbReference>